<dbReference type="Proteomes" id="UP000198211">
    <property type="component" value="Unassembled WGS sequence"/>
</dbReference>
<reference evidence="2" key="1">
    <citation type="submission" date="2017-03" db="EMBL/GenBank/DDBJ databases">
        <title>Phytopthora megakarya and P. palmivora, two closely related causual agents of cacao black pod achieved similar genome size and gene model numbers by different mechanisms.</title>
        <authorList>
            <person name="Ali S."/>
            <person name="Shao J."/>
            <person name="Larry D.J."/>
            <person name="Kronmiller B."/>
            <person name="Shen D."/>
            <person name="Strem M.D."/>
            <person name="Melnick R.L."/>
            <person name="Guiltinan M.J."/>
            <person name="Tyler B.M."/>
            <person name="Meinhardt L.W."/>
            <person name="Bailey B.A."/>
        </authorList>
    </citation>
    <scope>NUCLEOTIDE SEQUENCE [LARGE SCALE GENOMIC DNA]</scope>
    <source>
        <strain evidence="2">zdho120</strain>
    </source>
</reference>
<dbReference type="AlphaFoldDB" id="A0A225WPF1"/>
<evidence type="ECO:0000313" key="2">
    <source>
        <dbReference type="Proteomes" id="UP000198211"/>
    </source>
</evidence>
<organism evidence="1 2">
    <name type="scientific">Phytophthora megakarya</name>
    <dbReference type="NCBI Taxonomy" id="4795"/>
    <lineage>
        <taxon>Eukaryota</taxon>
        <taxon>Sar</taxon>
        <taxon>Stramenopiles</taxon>
        <taxon>Oomycota</taxon>
        <taxon>Peronosporomycetes</taxon>
        <taxon>Peronosporales</taxon>
        <taxon>Peronosporaceae</taxon>
        <taxon>Phytophthora</taxon>
    </lineage>
</organism>
<gene>
    <name evidence="1" type="ORF">PHMEG_0006585</name>
</gene>
<dbReference type="OrthoDB" id="89093at2759"/>
<accession>A0A225WPF1</accession>
<proteinExistence type="predicted"/>
<dbReference type="PANTHER" id="PTHR46599">
    <property type="entry name" value="PIGGYBAC TRANSPOSABLE ELEMENT-DERIVED PROTEIN 4"/>
    <property type="match status" value="1"/>
</dbReference>
<name>A0A225WPF1_9STRA</name>
<dbReference type="EMBL" id="NBNE01000474">
    <property type="protein sequence ID" value="OWZ19198.1"/>
    <property type="molecule type" value="Genomic_DNA"/>
</dbReference>
<dbReference type="PANTHER" id="PTHR46599:SF3">
    <property type="entry name" value="PIGGYBAC TRANSPOSABLE ELEMENT-DERIVED PROTEIN 4"/>
    <property type="match status" value="1"/>
</dbReference>
<protein>
    <submittedName>
        <fullName evidence="1">Uncharacterized protein</fullName>
    </submittedName>
</protein>
<sequence length="119" mass="13976">MCIVCNVMMNRLGLNKDLRTTRKTRPAIIPHGTFNFTRSVAIPTMISCIWWDRKLVCYLCRDSVMAASIIEWKIKRIGTVWVPCNSAVNDYQTRMSRFDIYDQLRPQSYSLQMSTRFTK</sequence>
<dbReference type="STRING" id="4795.A0A225WPF1"/>
<evidence type="ECO:0000313" key="1">
    <source>
        <dbReference type="EMBL" id="OWZ19198.1"/>
    </source>
</evidence>
<keyword evidence="2" id="KW-1185">Reference proteome</keyword>
<comment type="caution">
    <text evidence="1">The sequence shown here is derived from an EMBL/GenBank/DDBJ whole genome shotgun (WGS) entry which is preliminary data.</text>
</comment>